<evidence type="ECO:0000259" key="1">
    <source>
        <dbReference type="Pfam" id="PF25056"/>
    </source>
</evidence>
<gene>
    <name evidence="2" type="ordered locus">AAur_pTC10126</name>
</gene>
<name>A1RCN6_PAEAT</name>
<dbReference type="KEGG" id="aau:AAur_pTC10126"/>
<sequence length="121" mass="13234">MDEHGILQLKWARHAIIRSSDAEAAMHMVNELCGQTERPLLVDMATTSEVSRGARAVFGRTCQASHVALLGASPVDKVIANFVLAMNKTPRPKRYFTSRAEALAWLVTSTTAEPDISPKDT</sequence>
<keyword evidence="3" id="KW-1185">Reference proteome</keyword>
<dbReference type="Gene3D" id="3.40.1680.10">
    <property type="entry name" value="yp_829618.1 domain like"/>
    <property type="match status" value="1"/>
</dbReference>
<dbReference type="EMBL" id="CP000475">
    <property type="protein sequence ID" value="ABM10335.1"/>
    <property type="molecule type" value="Genomic_DNA"/>
</dbReference>
<evidence type="ECO:0000313" key="3">
    <source>
        <dbReference type="Proteomes" id="UP000000637"/>
    </source>
</evidence>
<dbReference type="AlphaFoldDB" id="A1RCN6"/>
<protein>
    <recommendedName>
        <fullName evidence="1">DUF7793 domain-containing protein</fullName>
    </recommendedName>
</protein>
<keyword evidence="2" id="KW-0614">Plasmid</keyword>
<dbReference type="HOGENOM" id="CLU_153801_1_0_11"/>
<dbReference type="Proteomes" id="UP000000637">
    <property type="component" value="Plasmid pTC1"/>
</dbReference>
<accession>A1RCN6</accession>
<feature type="domain" description="DUF7793" evidence="1">
    <location>
        <begin position="3"/>
        <end position="107"/>
    </location>
</feature>
<reference evidence="2 3" key="1">
    <citation type="journal article" date="2006" name="PLoS Genet.">
        <title>Secrets of soil survival revealed by the genome sequence of Arthrobacter aurescens TC1.</title>
        <authorList>
            <person name="Mongodin E.F."/>
            <person name="Shapir N."/>
            <person name="Daugherty S.C."/>
            <person name="DeBoy R.T."/>
            <person name="Emerson J.B."/>
            <person name="Shvartzbeyn A."/>
            <person name="Radune D."/>
            <person name="Vamathevan J."/>
            <person name="Riggs F."/>
            <person name="Grinberg V."/>
            <person name="Khouri H."/>
            <person name="Wackett L.P."/>
            <person name="Nelson K.E."/>
            <person name="Sadowsky M.J."/>
        </authorList>
    </citation>
    <scope>NUCLEOTIDE SEQUENCE [LARGE SCALE GENOMIC DNA]</scope>
    <source>
        <strain evidence="2 3">TC1</strain>
    </source>
</reference>
<organism evidence="2 3">
    <name type="scientific">Paenarthrobacter aurescens (strain TC1)</name>
    <dbReference type="NCBI Taxonomy" id="290340"/>
    <lineage>
        <taxon>Bacteria</taxon>
        <taxon>Bacillati</taxon>
        <taxon>Actinomycetota</taxon>
        <taxon>Actinomycetes</taxon>
        <taxon>Micrococcales</taxon>
        <taxon>Micrococcaceae</taxon>
        <taxon>Paenarthrobacter</taxon>
    </lineage>
</organism>
<evidence type="ECO:0000313" key="2">
    <source>
        <dbReference type="EMBL" id="ABM10335.1"/>
    </source>
</evidence>
<dbReference type="eggNOG" id="ENOG5033EW7">
    <property type="taxonomic scope" value="Bacteria"/>
</dbReference>
<dbReference type="InterPro" id="IPR056695">
    <property type="entry name" value="DUF7793"/>
</dbReference>
<dbReference type="Gene3D" id="3.40.970.30">
    <property type="entry name" value="yp_829618.1 like domains"/>
    <property type="match status" value="1"/>
</dbReference>
<geneLocation type="plasmid" evidence="2 3">
    <name>pTC1</name>
</geneLocation>
<proteinExistence type="predicted"/>
<dbReference type="Pfam" id="PF25056">
    <property type="entry name" value="DUF7793"/>
    <property type="match status" value="1"/>
</dbReference>